<evidence type="ECO:0000313" key="2">
    <source>
        <dbReference type="EMBL" id="EOY21214.1"/>
    </source>
</evidence>
<keyword evidence="1" id="KW-1133">Transmembrane helix</keyword>
<feature type="transmembrane region" description="Helical" evidence="1">
    <location>
        <begin position="39"/>
        <end position="58"/>
    </location>
</feature>
<keyword evidence="1" id="KW-0472">Membrane</keyword>
<evidence type="ECO:0000313" key="3">
    <source>
        <dbReference type="Proteomes" id="UP000026915"/>
    </source>
</evidence>
<organism evidence="2 3">
    <name type="scientific">Theobroma cacao</name>
    <name type="common">Cacao</name>
    <name type="synonym">Cocoa</name>
    <dbReference type="NCBI Taxonomy" id="3641"/>
    <lineage>
        <taxon>Eukaryota</taxon>
        <taxon>Viridiplantae</taxon>
        <taxon>Streptophyta</taxon>
        <taxon>Embryophyta</taxon>
        <taxon>Tracheophyta</taxon>
        <taxon>Spermatophyta</taxon>
        <taxon>Magnoliopsida</taxon>
        <taxon>eudicotyledons</taxon>
        <taxon>Gunneridae</taxon>
        <taxon>Pentapetalae</taxon>
        <taxon>rosids</taxon>
        <taxon>malvids</taxon>
        <taxon>Malvales</taxon>
        <taxon>Malvaceae</taxon>
        <taxon>Byttnerioideae</taxon>
        <taxon>Theobroma</taxon>
    </lineage>
</organism>
<name>A0A061G2I0_THECC</name>
<sequence length="91" mass="10505">MLRGIDYFFFSSFLSPLVPSKECAMPHGIDYSFFTCNATWHGLFLLLFLFFSISPLILQKNVHLLRFEQKPLTSTLKSLPPYLSPLFLIIS</sequence>
<evidence type="ECO:0000256" key="1">
    <source>
        <dbReference type="SAM" id="Phobius"/>
    </source>
</evidence>
<gene>
    <name evidence="2" type="ORF">TCM_012600</name>
</gene>
<keyword evidence="3" id="KW-1185">Reference proteome</keyword>
<protein>
    <submittedName>
        <fullName evidence="2">Uncharacterized protein</fullName>
    </submittedName>
</protein>
<dbReference type="Gramene" id="EOY21214">
    <property type="protein sequence ID" value="EOY21214"/>
    <property type="gene ID" value="TCM_012600"/>
</dbReference>
<dbReference type="InParanoid" id="A0A061G2I0"/>
<dbReference type="HOGENOM" id="CLU_2431404_0_0_1"/>
<reference evidence="2 3" key="1">
    <citation type="journal article" date="2013" name="Genome Biol.">
        <title>The genome sequence of the most widely cultivated cacao type and its use to identify candidate genes regulating pod color.</title>
        <authorList>
            <person name="Motamayor J.C."/>
            <person name="Mockaitis K."/>
            <person name="Schmutz J."/>
            <person name="Haiminen N."/>
            <person name="Iii D.L."/>
            <person name="Cornejo O."/>
            <person name="Findley S.D."/>
            <person name="Zheng P."/>
            <person name="Utro F."/>
            <person name="Royaert S."/>
            <person name="Saski C."/>
            <person name="Jenkins J."/>
            <person name="Podicheti R."/>
            <person name="Zhao M."/>
            <person name="Scheffler B.E."/>
            <person name="Stack J.C."/>
            <person name="Feltus F.A."/>
            <person name="Mustiga G.M."/>
            <person name="Amores F."/>
            <person name="Phillips W."/>
            <person name="Marelli J.P."/>
            <person name="May G.D."/>
            <person name="Shapiro H."/>
            <person name="Ma J."/>
            <person name="Bustamante C.D."/>
            <person name="Schnell R.J."/>
            <person name="Main D."/>
            <person name="Gilbert D."/>
            <person name="Parida L."/>
            <person name="Kuhn D.N."/>
        </authorList>
    </citation>
    <scope>NUCLEOTIDE SEQUENCE [LARGE SCALE GENOMIC DNA]</scope>
    <source>
        <strain evidence="3">cv. Matina 1-6</strain>
    </source>
</reference>
<dbReference type="EMBL" id="CM001881">
    <property type="protein sequence ID" value="EOY21214.1"/>
    <property type="molecule type" value="Genomic_DNA"/>
</dbReference>
<proteinExistence type="predicted"/>
<keyword evidence="1" id="KW-0812">Transmembrane</keyword>
<accession>A0A061G2I0</accession>
<dbReference type="AlphaFoldDB" id="A0A061G2I0"/>
<dbReference type="Proteomes" id="UP000026915">
    <property type="component" value="Chromosome 3"/>
</dbReference>